<dbReference type="GO" id="GO:0000978">
    <property type="term" value="F:RNA polymerase II cis-regulatory region sequence-specific DNA binding"/>
    <property type="evidence" value="ECO:0007669"/>
    <property type="project" value="TreeGrafter"/>
</dbReference>
<dbReference type="InterPro" id="IPR001005">
    <property type="entry name" value="SANT/Myb"/>
</dbReference>
<dbReference type="PROSITE" id="PS51294">
    <property type="entry name" value="HTH_MYB"/>
    <property type="match status" value="3"/>
</dbReference>
<protein>
    <submittedName>
        <fullName evidence="6">Uncharacterized protein</fullName>
    </submittedName>
</protein>
<dbReference type="SMART" id="SM00717">
    <property type="entry name" value="SANT"/>
    <property type="match status" value="3"/>
</dbReference>
<evidence type="ECO:0000259" key="4">
    <source>
        <dbReference type="PROSITE" id="PS50090"/>
    </source>
</evidence>
<feature type="domain" description="HTH myb-type" evidence="5">
    <location>
        <begin position="627"/>
        <end position="677"/>
    </location>
</feature>
<feature type="compositionally biased region" description="Low complexity" evidence="3">
    <location>
        <begin position="54"/>
        <end position="64"/>
    </location>
</feature>
<feature type="compositionally biased region" description="Polar residues" evidence="3">
    <location>
        <begin position="853"/>
        <end position="871"/>
    </location>
</feature>
<dbReference type="PANTHER" id="PTHR45614:SF274">
    <property type="entry name" value="MYB-LIKE DNA-BINDING PROTEIN"/>
    <property type="match status" value="1"/>
</dbReference>
<evidence type="ECO:0000259" key="5">
    <source>
        <dbReference type="PROSITE" id="PS51294"/>
    </source>
</evidence>
<dbReference type="PANTHER" id="PTHR45614">
    <property type="entry name" value="MYB PROTEIN-RELATED"/>
    <property type="match status" value="1"/>
</dbReference>
<gene>
    <name evidence="6" type="ORF">JG687_00015684</name>
</gene>
<dbReference type="CDD" id="cd00167">
    <property type="entry name" value="SANT"/>
    <property type="match status" value="3"/>
</dbReference>
<keyword evidence="2" id="KW-0238">DNA-binding</keyword>
<name>A0A8T1TU15_9STRA</name>
<proteinExistence type="predicted"/>
<dbReference type="OrthoDB" id="10257471at2759"/>
<evidence type="ECO:0000256" key="1">
    <source>
        <dbReference type="ARBA" id="ARBA00022737"/>
    </source>
</evidence>
<dbReference type="VEuPathDB" id="FungiDB:PC110_g2783"/>
<organism evidence="6 7">
    <name type="scientific">Phytophthora cactorum</name>
    <dbReference type="NCBI Taxonomy" id="29920"/>
    <lineage>
        <taxon>Eukaryota</taxon>
        <taxon>Sar</taxon>
        <taxon>Stramenopiles</taxon>
        <taxon>Oomycota</taxon>
        <taxon>Peronosporomycetes</taxon>
        <taxon>Peronosporales</taxon>
        <taxon>Peronosporaceae</taxon>
        <taxon>Phytophthora</taxon>
    </lineage>
</organism>
<feature type="compositionally biased region" description="Polar residues" evidence="3">
    <location>
        <begin position="1004"/>
        <end position="1013"/>
    </location>
</feature>
<dbReference type="SMART" id="SM00367">
    <property type="entry name" value="LRR_CC"/>
    <property type="match status" value="8"/>
</dbReference>
<evidence type="ECO:0000256" key="3">
    <source>
        <dbReference type="SAM" id="MobiDB-lite"/>
    </source>
</evidence>
<feature type="compositionally biased region" description="Basic and acidic residues" evidence="3">
    <location>
        <begin position="1463"/>
        <end position="1481"/>
    </location>
</feature>
<feature type="domain" description="HTH myb-type" evidence="5">
    <location>
        <begin position="525"/>
        <end position="568"/>
    </location>
</feature>
<feature type="region of interest" description="Disordered" evidence="3">
    <location>
        <begin position="1159"/>
        <end position="1213"/>
    </location>
</feature>
<keyword evidence="1" id="KW-0677">Repeat</keyword>
<dbReference type="InterPro" id="IPR017930">
    <property type="entry name" value="Myb_dom"/>
</dbReference>
<dbReference type="EMBL" id="JAENGZ010001433">
    <property type="protein sequence ID" value="KAG6948106.1"/>
    <property type="molecule type" value="Genomic_DNA"/>
</dbReference>
<accession>A0A8T1TU15</accession>
<feature type="domain" description="Myb-like" evidence="4">
    <location>
        <begin position="525"/>
        <end position="569"/>
    </location>
</feature>
<evidence type="ECO:0000313" key="6">
    <source>
        <dbReference type="EMBL" id="KAG6948106.1"/>
    </source>
</evidence>
<feature type="compositionally biased region" description="Low complexity" evidence="3">
    <location>
        <begin position="8"/>
        <end position="17"/>
    </location>
</feature>
<sequence>MKRKSRSDAASPRSSSDISRRRAASPTLPPSAPASPLQEESDANAVEPAPPAPAANAPRGRGRAAVTRERALYFATGERASAPNEEAESWPGYYATMRALRDNRPAAQDARKRRQLVEEAPKVVWTPKRVARLSVLRADNVVQRLRDLALQSLAEHVEQLPTLEYIDATARHQVARAVVKLRRLKPEVLPLFIFPGVTEIDIPDCSNIDEDTLIRALKDCAALSVLRLGLCGRCVSDSVIDELGDSLKAVEQLQVQGCYRLSDAGCGALVRRCAPSLDAFEISCNQRITKKSIDYFCELQNLHSLTLSECPQIGDSCLESLKTMKNLRKLQLNQMERLTDEFIVSLAQSLPDLEEFSVARCSQLTNIAVKGILEACRGLKILDVSDLHLITDECFEPVLQHIAFGAKSFLETLQMSSVSQATDVAMMALLEHCATSLTTLDISFCRNIAEDALGILADGTENLRSLVLWGCTQVTARFLTCHSHDDLIVTGHPLAMMELRYSPYQRKKSARKAKATAINRSEGLKWTSEEDSLLRDGVCKFGGKKWKVIAERIECRSPEECNKRWNKLQSLDTVVKRPWSQEEDAQMFQLVKKYGASKWAVIASYLKGRNGKQCRERWHNQLNPSIKKTPWTEEENTLILAMQAQFGNCWAKITSQLPGRTDNAVKNHWYSSLKALASRAHGDRGDQIAKRYKSKKKARKTKSTRFTKKQPKSFFSSTVVDLPACVDEECGLVAVPVEDAALLATPVASAADPIVASLASAPDCLDALVVPDVDRGSLSPDAVSSVDTLDVPAYTPSYQDDVLRAQAVIDNILDPMGLGSWSNNSFNPPWLPAAGATLTTYNQSIQHTTEAWLSSDDSPTSNNLVSADPTSPAQPPFGLDELLFDSLYDVFEGSALQVTNGLESSGLVLSAPLGEVARVYKRSTVVTEWGACITYAPPGSTPAYAAPSLSPLDQADDMLFRTKEEPLNEIPSLDYGYAQQISTFSSLLDVELSSAGGETGDVLSPNTTPSEAHSSSDKAAEPASSVPVGDRMSNGHAELCNEDEDEELEDEEDPQEKIVIRPEPLTQQFASPQDVEAGLQLIELCREGNLNAVTHRVRAGAPAGFITKSGWTPVAAAACSGFNDVLLYLLDIGADDVDGAGDVEGDQIPTEGEAVLTENVEPGTSSSESHQNGESSALSLQNGFEPPSREASTPNDGFEGEQRSRSAPTTKRRALPSTEIILSALTLTQTDAEALYTALEAAQLKAADNELLRVSRQTYRQLVAHVALQEEVKALLAERPIGIRSLLEPLKRALQHATREQVHAVMLSVALQIIQSAEAECTLFGCHALCEKIERGSRRYSKSIARLEASLAEAQRRGVSDKLLTAAGALRDRLNAEVRLEACLLPFKTPPVPPNGTLPTQPAPGSGGYVFNDGTTLDTLLQALEYRTQLVSSAVDNGTSVEGVSPALLEEATNLLKQLKKEVRDETKAQEERRKAEEEAALKAAKKSKKKKK</sequence>
<feature type="region of interest" description="Disordered" evidence="3">
    <location>
        <begin position="1"/>
        <end position="64"/>
    </location>
</feature>
<dbReference type="GO" id="GO:0000981">
    <property type="term" value="F:DNA-binding transcription factor activity, RNA polymerase II-specific"/>
    <property type="evidence" value="ECO:0007669"/>
    <property type="project" value="TreeGrafter"/>
</dbReference>
<dbReference type="Proteomes" id="UP000688947">
    <property type="component" value="Unassembled WGS sequence"/>
</dbReference>
<dbReference type="InterPro" id="IPR050560">
    <property type="entry name" value="MYB_TF"/>
</dbReference>
<dbReference type="PROSITE" id="PS50090">
    <property type="entry name" value="MYB_LIKE"/>
    <property type="match status" value="3"/>
</dbReference>
<feature type="compositionally biased region" description="Basic residues" evidence="3">
    <location>
        <begin position="1484"/>
        <end position="1493"/>
    </location>
</feature>
<evidence type="ECO:0000313" key="7">
    <source>
        <dbReference type="Proteomes" id="UP000688947"/>
    </source>
</evidence>
<comment type="caution">
    <text evidence="6">The sequence shown here is derived from an EMBL/GenBank/DDBJ whole genome shotgun (WGS) entry which is preliminary data.</text>
</comment>
<feature type="region of interest" description="Disordered" evidence="3">
    <location>
        <begin position="998"/>
        <end position="1036"/>
    </location>
</feature>
<feature type="domain" description="Myb-like" evidence="4">
    <location>
        <begin position="576"/>
        <end position="622"/>
    </location>
</feature>
<feature type="compositionally biased region" description="Low complexity" evidence="3">
    <location>
        <begin position="1165"/>
        <end position="1176"/>
    </location>
</feature>
<dbReference type="FunFam" id="1.10.10.60:FF:000010">
    <property type="entry name" value="Transcriptional activator Myb isoform A"/>
    <property type="match status" value="1"/>
</dbReference>
<feature type="domain" description="HTH myb-type" evidence="5">
    <location>
        <begin position="571"/>
        <end position="626"/>
    </location>
</feature>
<dbReference type="VEuPathDB" id="FungiDB:PC110_g2782"/>
<dbReference type="Pfam" id="PF00249">
    <property type="entry name" value="Myb_DNA-binding"/>
    <property type="match status" value="1"/>
</dbReference>
<feature type="domain" description="Myb-like" evidence="4">
    <location>
        <begin position="623"/>
        <end position="673"/>
    </location>
</feature>
<dbReference type="Pfam" id="PF13921">
    <property type="entry name" value="Myb_DNA-bind_6"/>
    <property type="match status" value="1"/>
</dbReference>
<dbReference type="InterPro" id="IPR006553">
    <property type="entry name" value="Leu-rich_rpt_Cys-con_subtyp"/>
</dbReference>
<dbReference type="GO" id="GO:0005634">
    <property type="term" value="C:nucleus"/>
    <property type="evidence" value="ECO:0007669"/>
    <property type="project" value="TreeGrafter"/>
</dbReference>
<evidence type="ECO:0000256" key="2">
    <source>
        <dbReference type="ARBA" id="ARBA00023125"/>
    </source>
</evidence>
<feature type="region of interest" description="Disordered" evidence="3">
    <location>
        <begin position="1463"/>
        <end position="1493"/>
    </location>
</feature>
<feature type="region of interest" description="Disordered" evidence="3">
    <location>
        <begin position="853"/>
        <end position="872"/>
    </location>
</feature>
<reference evidence="6" key="1">
    <citation type="submission" date="2021-01" db="EMBL/GenBank/DDBJ databases">
        <title>Phytophthora aleatoria, a newly-described species from Pinus radiata is distinct from Phytophthora cactorum isolates based on comparative genomics.</title>
        <authorList>
            <person name="Mcdougal R."/>
            <person name="Panda P."/>
            <person name="Williams N."/>
            <person name="Studholme D.J."/>
        </authorList>
    </citation>
    <scope>NUCLEOTIDE SEQUENCE</scope>
    <source>
        <strain evidence="6">NZFS 3830</strain>
    </source>
</reference>